<dbReference type="CDD" id="cd07185">
    <property type="entry name" value="OmpA_C-like"/>
    <property type="match status" value="1"/>
</dbReference>
<dbReference type="SUPFAM" id="SSF103088">
    <property type="entry name" value="OmpA-like"/>
    <property type="match status" value="1"/>
</dbReference>
<dbReference type="InterPro" id="IPR036737">
    <property type="entry name" value="OmpA-like_sf"/>
</dbReference>
<dbReference type="InterPro" id="IPR006665">
    <property type="entry name" value="OmpA-like"/>
</dbReference>
<evidence type="ECO:0000313" key="5">
    <source>
        <dbReference type="EMBL" id="GIU48715.1"/>
    </source>
</evidence>
<dbReference type="PANTHER" id="PTHR30329:SF17">
    <property type="entry name" value="LIPOPROTEIN YFIB-RELATED"/>
    <property type="match status" value="1"/>
</dbReference>
<dbReference type="Pfam" id="PF18393">
    <property type="entry name" value="MotY_N"/>
    <property type="match status" value="1"/>
</dbReference>
<evidence type="ECO:0000313" key="6">
    <source>
        <dbReference type="Proteomes" id="UP000887104"/>
    </source>
</evidence>
<keyword evidence="5" id="KW-0282">Flagellum</keyword>
<gene>
    <name evidence="5" type="ORF">TUM4438_30710</name>
</gene>
<dbReference type="PRINTS" id="PR01023">
    <property type="entry name" value="NAFLGMOTY"/>
</dbReference>
<comment type="subcellular location">
    <subcellularLocation>
        <location evidence="1">Cell outer membrane</location>
    </subcellularLocation>
</comment>
<proteinExistence type="predicted"/>
<dbReference type="Gene3D" id="3.30.1330.60">
    <property type="entry name" value="OmpA-like domain"/>
    <property type="match status" value="1"/>
</dbReference>
<dbReference type="InterPro" id="IPR050330">
    <property type="entry name" value="Bact_OuterMem_StrucFunc"/>
</dbReference>
<reference evidence="5" key="1">
    <citation type="submission" date="2021-05" db="EMBL/GenBank/DDBJ databases">
        <title>Molecular characterization for Shewanella algae harboring chromosomal blaOXA-55-like strains isolated from clinical and environment sample.</title>
        <authorList>
            <person name="Ohama Y."/>
            <person name="Aoki K."/>
            <person name="Harada S."/>
            <person name="Moriya K."/>
            <person name="Ishii Y."/>
            <person name="Tateda K."/>
        </authorList>
    </citation>
    <scope>NUCLEOTIDE SEQUENCE</scope>
    <source>
        <strain evidence="5">JCM 11563</strain>
    </source>
</reference>
<keyword evidence="2 3" id="KW-0472">Membrane</keyword>
<organism evidence="5 6">
    <name type="scientific">Shewanella sairae</name>
    <dbReference type="NCBI Taxonomy" id="190310"/>
    <lineage>
        <taxon>Bacteria</taxon>
        <taxon>Pseudomonadati</taxon>
        <taxon>Pseudomonadota</taxon>
        <taxon>Gammaproteobacteria</taxon>
        <taxon>Alteromonadales</taxon>
        <taxon>Shewanellaceae</taxon>
        <taxon>Shewanella</taxon>
    </lineage>
</organism>
<dbReference type="PANTHER" id="PTHR30329">
    <property type="entry name" value="STATOR ELEMENT OF FLAGELLAR MOTOR COMPLEX"/>
    <property type="match status" value="1"/>
</dbReference>
<dbReference type="PRINTS" id="PR01021">
    <property type="entry name" value="OMPADOMAIN"/>
</dbReference>
<evidence type="ECO:0000256" key="1">
    <source>
        <dbReference type="ARBA" id="ARBA00004442"/>
    </source>
</evidence>
<dbReference type="Pfam" id="PF00691">
    <property type="entry name" value="OmpA"/>
    <property type="match status" value="1"/>
</dbReference>
<dbReference type="PROSITE" id="PS51123">
    <property type="entry name" value="OMPA_2"/>
    <property type="match status" value="1"/>
</dbReference>
<evidence type="ECO:0000259" key="4">
    <source>
        <dbReference type="PROSITE" id="PS51123"/>
    </source>
</evidence>
<keyword evidence="5" id="KW-0969">Cilium</keyword>
<keyword evidence="5" id="KW-0966">Cell projection</keyword>
<sequence>MKIPVYLLTGTLVVLAIFTNKVQASTTRYQTPFEQAKWLFSGDKFHCEISHRVRGFGLLRLTATPGEPLALALHADWLELTNTDSQASVVPAAWHIQQQPFASTAMRWQESTARSKDAIAPFLEGLEQGYSWQVNITANNGHQYQIDSSPVATQAIANQFRLCRQKLLPKPFDYVRRIDLLFASSSSKLTPAHVQDLNAVYQYIQADSSINEVLIDGHTDASGNRLANLVLSKARADEVASRLIEFGIPATMIQVRNHGTRAPVASNNNSQGRELNRRVTLRLVMSPTQSTSSSASGTE</sequence>
<protein>
    <submittedName>
        <fullName evidence="5">Sodium-type flagellar protein MotY</fullName>
    </submittedName>
</protein>
<comment type="caution">
    <text evidence="5">The sequence shown here is derived from an EMBL/GenBank/DDBJ whole genome shotgun (WGS) entry which is preliminary data.</text>
</comment>
<evidence type="ECO:0000256" key="3">
    <source>
        <dbReference type="PROSITE-ProRule" id="PRU00473"/>
    </source>
</evidence>
<accession>A0ABQ4PL19</accession>
<dbReference type="InterPro" id="IPR006664">
    <property type="entry name" value="OMP_bac"/>
</dbReference>
<dbReference type="InterPro" id="IPR041544">
    <property type="entry name" value="MotY_N"/>
</dbReference>
<feature type="domain" description="OmpA-like" evidence="4">
    <location>
        <begin position="169"/>
        <end position="287"/>
    </location>
</feature>
<dbReference type="EMBL" id="BPEY01000061">
    <property type="protein sequence ID" value="GIU48715.1"/>
    <property type="molecule type" value="Genomic_DNA"/>
</dbReference>
<keyword evidence="6" id="KW-1185">Reference proteome</keyword>
<dbReference type="Proteomes" id="UP000887104">
    <property type="component" value="Unassembled WGS sequence"/>
</dbReference>
<dbReference type="Gene3D" id="2.60.40.2540">
    <property type="match status" value="1"/>
</dbReference>
<dbReference type="RefSeq" id="WP_220782046.1">
    <property type="nucleotide sequence ID" value="NZ_BPEY01000061.1"/>
</dbReference>
<evidence type="ECO:0000256" key="2">
    <source>
        <dbReference type="ARBA" id="ARBA00023136"/>
    </source>
</evidence>
<name>A0ABQ4PL19_9GAMM</name>